<dbReference type="CDD" id="cd06261">
    <property type="entry name" value="TM_PBP2"/>
    <property type="match status" value="2"/>
</dbReference>
<keyword evidence="4" id="KW-0997">Cell inner membrane</keyword>
<dbReference type="PANTHER" id="PTHR43357">
    <property type="entry name" value="INNER MEMBRANE ABC TRANSPORTER PERMEASE PROTEIN YDCV"/>
    <property type="match status" value="1"/>
</dbReference>
<protein>
    <submittedName>
        <fullName evidence="10">Iron ABC transporter permease</fullName>
    </submittedName>
</protein>
<keyword evidence="5 8" id="KW-0812">Transmembrane</keyword>
<dbReference type="Proteomes" id="UP001185792">
    <property type="component" value="Unassembled WGS sequence"/>
</dbReference>
<comment type="subcellular location">
    <subcellularLocation>
        <location evidence="1">Cell inner membrane</location>
        <topology evidence="1">Multi-pass membrane protein</topology>
    </subcellularLocation>
    <subcellularLocation>
        <location evidence="8">Cell membrane</location>
        <topology evidence="8">Multi-pass membrane protein</topology>
    </subcellularLocation>
</comment>
<evidence type="ECO:0000313" key="10">
    <source>
        <dbReference type="EMBL" id="MDV7136961.1"/>
    </source>
</evidence>
<evidence type="ECO:0000313" key="11">
    <source>
        <dbReference type="Proteomes" id="UP001185792"/>
    </source>
</evidence>
<feature type="transmembrane region" description="Helical" evidence="8">
    <location>
        <begin position="390"/>
        <end position="412"/>
    </location>
</feature>
<dbReference type="InterPro" id="IPR035906">
    <property type="entry name" value="MetI-like_sf"/>
</dbReference>
<feature type="transmembrane region" description="Helical" evidence="8">
    <location>
        <begin position="206"/>
        <end position="231"/>
    </location>
</feature>
<feature type="domain" description="ABC transmembrane type-1" evidence="9">
    <location>
        <begin position="353"/>
        <end position="546"/>
    </location>
</feature>
<proteinExistence type="inferred from homology"/>
<sequence length="558" mass="58169">MATGVAHRDGPLIEVPTARPAHSAMSGRVAVTALGAAPLVFVAVMFGWPLVALAERAFADGSASNLWQLLDGANAAHLLWFTVAQAAASTALTLLIGLPLAWVLSTYELRGALLLRVLVTIPFVLPTVVVGVAFSALLGDRGPLAGLDLAASVWAILLAHMFFNVAVVVRTVGSVWSGIDPRSEQAARTLGAGPVRVFRTITLPALAPAIASAASVVFLFCATSFGVILILGGGRFNTLETEIYRQAIGFFQLPAAVALSMVQIVVVAVVVAISAILGRRARATAAPRYRRRPRGREWPVIGSILGVSGVILLAPPAILVLRSVRPTVGGSWNLDGYRALSESVNGQTPLDTMRYSLVSATWATVIAMVLGLAGAVAISRARGWSSSAATVITMLPLGVSAVTVGLGYLVVLTAMPREVSTSPAIVPAVQALIACPLVIRILVPAMGLIDGRLRQATATLGAGPWRVWWTVDFPVIRRALCAAAGFAFVIALGEFGATSFVARPDTTTVPVLIGSSLARPGSGNFATAMACSVMMLVVTAVVVTLIEVVRREERGGEF</sequence>
<reference evidence="10 11" key="1">
    <citation type="submission" date="2023-10" db="EMBL/GenBank/DDBJ databases">
        <title>Development of a sustainable strategy for remediation of hydrocarbon-contaminated territories based on the waste exchange concept.</title>
        <authorList>
            <person name="Krivoruchko A."/>
        </authorList>
    </citation>
    <scope>NUCLEOTIDE SEQUENCE [LARGE SCALE GENOMIC DNA]</scope>
    <source>
        <strain evidence="10 11">IEGM 1236</strain>
    </source>
</reference>
<evidence type="ECO:0000256" key="2">
    <source>
        <dbReference type="ARBA" id="ARBA00022448"/>
    </source>
</evidence>
<dbReference type="Pfam" id="PF00528">
    <property type="entry name" value="BPD_transp_1"/>
    <property type="match status" value="1"/>
</dbReference>
<evidence type="ECO:0000256" key="6">
    <source>
        <dbReference type="ARBA" id="ARBA00022989"/>
    </source>
</evidence>
<keyword evidence="2 8" id="KW-0813">Transport</keyword>
<dbReference type="Gene3D" id="1.10.3720.10">
    <property type="entry name" value="MetI-like"/>
    <property type="match status" value="2"/>
</dbReference>
<feature type="transmembrane region" description="Helical" evidence="8">
    <location>
        <begin position="479"/>
        <end position="502"/>
    </location>
</feature>
<evidence type="ECO:0000256" key="7">
    <source>
        <dbReference type="ARBA" id="ARBA00023136"/>
    </source>
</evidence>
<feature type="transmembrane region" description="Helical" evidence="8">
    <location>
        <begin position="29"/>
        <end position="51"/>
    </location>
</feature>
<feature type="transmembrane region" description="Helical" evidence="8">
    <location>
        <begin position="298"/>
        <end position="321"/>
    </location>
</feature>
<dbReference type="PROSITE" id="PS50928">
    <property type="entry name" value="ABC_TM1"/>
    <property type="match status" value="2"/>
</dbReference>
<name>A0ABU4F446_WILMA</name>
<keyword evidence="3" id="KW-1003">Cell membrane</keyword>
<organism evidence="10 11">
    <name type="scientific">Williamsia marianensis</name>
    <dbReference type="NCBI Taxonomy" id="85044"/>
    <lineage>
        <taxon>Bacteria</taxon>
        <taxon>Bacillati</taxon>
        <taxon>Actinomycetota</taxon>
        <taxon>Actinomycetes</taxon>
        <taxon>Mycobacteriales</taxon>
        <taxon>Nocardiaceae</taxon>
        <taxon>Williamsia</taxon>
    </lineage>
</organism>
<dbReference type="SUPFAM" id="SSF161098">
    <property type="entry name" value="MetI-like"/>
    <property type="match status" value="2"/>
</dbReference>
<feature type="transmembrane region" description="Helical" evidence="8">
    <location>
        <begin position="113"/>
        <end position="137"/>
    </location>
</feature>
<feature type="transmembrane region" description="Helical" evidence="8">
    <location>
        <begin position="251"/>
        <end position="277"/>
    </location>
</feature>
<feature type="transmembrane region" description="Helical" evidence="8">
    <location>
        <begin position="149"/>
        <end position="169"/>
    </location>
</feature>
<accession>A0ABU4F446</accession>
<evidence type="ECO:0000256" key="5">
    <source>
        <dbReference type="ARBA" id="ARBA00022692"/>
    </source>
</evidence>
<evidence type="ECO:0000256" key="4">
    <source>
        <dbReference type="ARBA" id="ARBA00022519"/>
    </source>
</evidence>
<feature type="transmembrane region" description="Helical" evidence="8">
    <location>
        <begin position="78"/>
        <end position="101"/>
    </location>
</feature>
<keyword evidence="7 8" id="KW-0472">Membrane</keyword>
<feature type="transmembrane region" description="Helical" evidence="8">
    <location>
        <begin position="522"/>
        <end position="546"/>
    </location>
</feature>
<keyword evidence="6 8" id="KW-1133">Transmembrane helix</keyword>
<dbReference type="PANTHER" id="PTHR43357:SF4">
    <property type="entry name" value="INNER MEMBRANE ABC TRANSPORTER PERMEASE PROTEIN YDCV"/>
    <property type="match status" value="1"/>
</dbReference>
<feature type="transmembrane region" description="Helical" evidence="8">
    <location>
        <begin position="424"/>
        <end position="443"/>
    </location>
</feature>
<comment type="caution">
    <text evidence="10">The sequence shown here is derived from an EMBL/GenBank/DDBJ whole genome shotgun (WGS) entry which is preliminary data.</text>
</comment>
<evidence type="ECO:0000259" key="9">
    <source>
        <dbReference type="PROSITE" id="PS50928"/>
    </source>
</evidence>
<comment type="similarity">
    <text evidence="8">Belongs to the binding-protein-dependent transport system permease family.</text>
</comment>
<dbReference type="InterPro" id="IPR000515">
    <property type="entry name" value="MetI-like"/>
</dbReference>
<gene>
    <name evidence="10" type="ORF">R4198_24995</name>
</gene>
<evidence type="ECO:0000256" key="1">
    <source>
        <dbReference type="ARBA" id="ARBA00004429"/>
    </source>
</evidence>
<feature type="transmembrane region" description="Helical" evidence="8">
    <location>
        <begin position="355"/>
        <end position="378"/>
    </location>
</feature>
<feature type="domain" description="ABC transmembrane type-1" evidence="9">
    <location>
        <begin position="79"/>
        <end position="274"/>
    </location>
</feature>
<keyword evidence="11" id="KW-1185">Reference proteome</keyword>
<dbReference type="EMBL" id="JAWLUM010000007">
    <property type="protein sequence ID" value="MDV7136961.1"/>
    <property type="molecule type" value="Genomic_DNA"/>
</dbReference>
<evidence type="ECO:0000256" key="8">
    <source>
        <dbReference type="RuleBase" id="RU363032"/>
    </source>
</evidence>
<evidence type="ECO:0000256" key="3">
    <source>
        <dbReference type="ARBA" id="ARBA00022475"/>
    </source>
</evidence>